<proteinExistence type="predicted"/>
<dbReference type="InterPro" id="IPR027417">
    <property type="entry name" value="P-loop_NTPase"/>
</dbReference>
<dbReference type="SUPFAM" id="SSF52540">
    <property type="entry name" value="P-loop containing nucleoside triphosphate hydrolases"/>
    <property type="match status" value="1"/>
</dbReference>
<reference evidence="1 2" key="1">
    <citation type="submission" date="2018-07" db="EMBL/GenBank/DDBJ databases">
        <title>Halioglobus sp. genome submission.</title>
        <authorList>
            <person name="Ye M.-Q."/>
            <person name="Du Z.-J."/>
        </authorList>
    </citation>
    <scope>NUCLEOTIDE SEQUENCE [LARGE SCALE GENOMIC DNA]</scope>
    <source>
        <strain evidence="1 2">U0301</strain>
    </source>
</reference>
<dbReference type="Proteomes" id="UP000265509">
    <property type="component" value="Unassembled WGS sequence"/>
</dbReference>
<evidence type="ECO:0000313" key="1">
    <source>
        <dbReference type="EMBL" id="RLQ22131.1"/>
    </source>
</evidence>
<name>A0A3L7E1H3_9GAMM</name>
<dbReference type="GO" id="GO:0016740">
    <property type="term" value="F:transferase activity"/>
    <property type="evidence" value="ECO:0007669"/>
    <property type="project" value="UniProtKB-KW"/>
</dbReference>
<organism evidence="1 2">
    <name type="scientific">Seongchinamella sediminis</name>
    <dbReference type="NCBI Taxonomy" id="2283635"/>
    <lineage>
        <taxon>Bacteria</taxon>
        <taxon>Pseudomonadati</taxon>
        <taxon>Pseudomonadota</taxon>
        <taxon>Gammaproteobacteria</taxon>
        <taxon>Cellvibrionales</taxon>
        <taxon>Halieaceae</taxon>
        <taxon>Seongchinamella</taxon>
    </lineage>
</organism>
<accession>A0A3L7E1H3</accession>
<sequence>MELVSTCFASGGYCEHELSIFEPVADVADVYFSKQPNDIRQLRHIFHRDEQLYVIYMGRDPRAVITSKHRENPGQYFCNYRVWHECDQAAQRYETHPRFLRLRYEDLVSDADAVQRQIVQRFGFLRQLHPFSEFHLHSQPSAASQRAMNGLREVNRESLDKWRQHLPRVAQQLRDHPGLAADLQRLGYEPDRQWTAVLEGVEPVLYPCRYPERKPRLKDWERDLRVYLKSRRYLRRRCP</sequence>
<protein>
    <submittedName>
        <fullName evidence="1">Sulfotransferase family protein</fullName>
    </submittedName>
</protein>
<comment type="caution">
    <text evidence="1">The sequence shown here is derived from an EMBL/GenBank/DDBJ whole genome shotgun (WGS) entry which is preliminary data.</text>
</comment>
<gene>
    <name evidence="1" type="ORF">DWB85_09355</name>
</gene>
<evidence type="ECO:0000313" key="2">
    <source>
        <dbReference type="Proteomes" id="UP000265509"/>
    </source>
</evidence>
<dbReference type="EMBL" id="QRAN01000008">
    <property type="protein sequence ID" value="RLQ22131.1"/>
    <property type="molecule type" value="Genomic_DNA"/>
</dbReference>
<dbReference type="Pfam" id="PF13469">
    <property type="entry name" value="Sulfotransfer_3"/>
    <property type="match status" value="1"/>
</dbReference>
<dbReference type="AlphaFoldDB" id="A0A3L7E1H3"/>
<dbReference type="Gene3D" id="3.40.50.300">
    <property type="entry name" value="P-loop containing nucleotide triphosphate hydrolases"/>
    <property type="match status" value="1"/>
</dbReference>
<keyword evidence="1" id="KW-0808">Transferase</keyword>
<keyword evidence="2" id="KW-1185">Reference proteome</keyword>